<dbReference type="InterPro" id="IPR003653">
    <property type="entry name" value="Peptidase_C48_C"/>
</dbReference>
<feature type="domain" description="Ubiquitin-like protease family profile" evidence="5">
    <location>
        <begin position="1"/>
        <end position="156"/>
    </location>
</feature>
<dbReference type="Proteomes" id="UP001295684">
    <property type="component" value="Unassembled WGS sequence"/>
</dbReference>
<evidence type="ECO:0000256" key="1">
    <source>
        <dbReference type="ARBA" id="ARBA00005234"/>
    </source>
</evidence>
<comment type="similarity">
    <text evidence="1">Belongs to the peptidase C48 family.</text>
</comment>
<dbReference type="PANTHER" id="PTHR46468">
    <property type="entry name" value="SENTRIN-SPECIFIC PROTEASE 8"/>
    <property type="match status" value="1"/>
</dbReference>
<dbReference type="Gene3D" id="3.40.395.10">
    <property type="entry name" value="Adenoviral Proteinase, Chain A"/>
    <property type="match status" value="1"/>
</dbReference>
<dbReference type="Pfam" id="PF02902">
    <property type="entry name" value="Peptidase_C48"/>
    <property type="match status" value="1"/>
</dbReference>
<dbReference type="GO" id="GO:0008234">
    <property type="term" value="F:cysteine-type peptidase activity"/>
    <property type="evidence" value="ECO:0007669"/>
    <property type="project" value="UniProtKB-KW"/>
</dbReference>
<keyword evidence="4" id="KW-0788">Thiol protease</keyword>
<sequence length="199" mass="23211">MWVTDQVINFFYEVLGESYKDIPKIRLIDPASVSCIYHMTEIDDLFEVFGPLRLHKADMIICPVNDNTSPLETGGTHWALLVYIRVTDTFHYFDSAGEEIPTRLSVASKLRALISNRKESYYMRELSSEVETFRYTPRQGNSYDCGIFVMGITLCLLNLYKTCPSELRYITSLDFEQYINQDEADDMRQYIRNMLLFSL</sequence>
<protein>
    <recommendedName>
        <fullName evidence="5">Ubiquitin-like protease family profile domain-containing protein</fullName>
    </recommendedName>
</protein>
<evidence type="ECO:0000313" key="7">
    <source>
        <dbReference type="Proteomes" id="UP001295684"/>
    </source>
</evidence>
<dbReference type="AlphaFoldDB" id="A0AAD1XSG1"/>
<keyword evidence="3" id="KW-0378">Hydrolase</keyword>
<accession>A0AAD1XSG1</accession>
<dbReference type="PROSITE" id="PS50600">
    <property type="entry name" value="ULP_PROTEASE"/>
    <property type="match status" value="1"/>
</dbReference>
<evidence type="ECO:0000256" key="4">
    <source>
        <dbReference type="ARBA" id="ARBA00022807"/>
    </source>
</evidence>
<name>A0AAD1XSG1_EUPCR</name>
<reference evidence="6" key="1">
    <citation type="submission" date="2023-07" db="EMBL/GenBank/DDBJ databases">
        <authorList>
            <consortium name="AG Swart"/>
            <person name="Singh M."/>
            <person name="Singh A."/>
            <person name="Seah K."/>
            <person name="Emmerich C."/>
        </authorList>
    </citation>
    <scope>NUCLEOTIDE SEQUENCE</scope>
    <source>
        <strain evidence="6">DP1</strain>
    </source>
</reference>
<organism evidence="6 7">
    <name type="scientific">Euplotes crassus</name>
    <dbReference type="NCBI Taxonomy" id="5936"/>
    <lineage>
        <taxon>Eukaryota</taxon>
        <taxon>Sar</taxon>
        <taxon>Alveolata</taxon>
        <taxon>Ciliophora</taxon>
        <taxon>Intramacronucleata</taxon>
        <taxon>Spirotrichea</taxon>
        <taxon>Hypotrichia</taxon>
        <taxon>Euplotida</taxon>
        <taxon>Euplotidae</taxon>
        <taxon>Moneuplotes</taxon>
    </lineage>
</organism>
<evidence type="ECO:0000256" key="3">
    <source>
        <dbReference type="ARBA" id="ARBA00022801"/>
    </source>
</evidence>
<dbReference type="GO" id="GO:0019784">
    <property type="term" value="F:deNEDDylase activity"/>
    <property type="evidence" value="ECO:0007669"/>
    <property type="project" value="InterPro"/>
</dbReference>
<evidence type="ECO:0000256" key="2">
    <source>
        <dbReference type="ARBA" id="ARBA00022670"/>
    </source>
</evidence>
<dbReference type="InterPro" id="IPR044613">
    <property type="entry name" value="Nep1/2-like"/>
</dbReference>
<dbReference type="PANTHER" id="PTHR46468:SF1">
    <property type="entry name" value="SENTRIN-SPECIFIC PROTEASE 8"/>
    <property type="match status" value="1"/>
</dbReference>
<dbReference type="InterPro" id="IPR038765">
    <property type="entry name" value="Papain-like_cys_pep_sf"/>
</dbReference>
<evidence type="ECO:0000259" key="5">
    <source>
        <dbReference type="PROSITE" id="PS50600"/>
    </source>
</evidence>
<gene>
    <name evidence="6" type="ORF">ECRASSUSDP1_LOCUS19287</name>
</gene>
<dbReference type="SUPFAM" id="SSF54001">
    <property type="entry name" value="Cysteine proteinases"/>
    <property type="match status" value="1"/>
</dbReference>
<keyword evidence="2" id="KW-0645">Protease</keyword>
<evidence type="ECO:0000313" key="6">
    <source>
        <dbReference type="EMBL" id="CAI2377896.1"/>
    </source>
</evidence>
<comment type="caution">
    <text evidence="6">The sequence shown here is derived from an EMBL/GenBank/DDBJ whole genome shotgun (WGS) entry which is preliminary data.</text>
</comment>
<proteinExistence type="inferred from homology"/>
<dbReference type="EMBL" id="CAMPGE010019573">
    <property type="protein sequence ID" value="CAI2377896.1"/>
    <property type="molecule type" value="Genomic_DNA"/>
</dbReference>
<dbReference type="GO" id="GO:0000338">
    <property type="term" value="P:protein deneddylation"/>
    <property type="evidence" value="ECO:0007669"/>
    <property type="project" value="TreeGrafter"/>
</dbReference>
<keyword evidence="7" id="KW-1185">Reference proteome</keyword>
<dbReference type="GO" id="GO:0006508">
    <property type="term" value="P:proteolysis"/>
    <property type="evidence" value="ECO:0007669"/>
    <property type="project" value="UniProtKB-KW"/>
</dbReference>